<keyword evidence="1" id="KW-0732">Signal</keyword>
<name>A0ABV9LT95_9ALTE</name>
<dbReference type="RefSeq" id="WP_382406518.1">
    <property type="nucleotide sequence ID" value="NZ_JBHSGU010000002.1"/>
</dbReference>
<organism evidence="3 4">
    <name type="scientific">Glaciecola siphonariae</name>
    <dbReference type="NCBI Taxonomy" id="521012"/>
    <lineage>
        <taxon>Bacteria</taxon>
        <taxon>Pseudomonadati</taxon>
        <taxon>Pseudomonadota</taxon>
        <taxon>Gammaproteobacteria</taxon>
        <taxon>Alteromonadales</taxon>
        <taxon>Alteromonadaceae</taxon>
        <taxon>Glaciecola</taxon>
    </lineage>
</organism>
<keyword evidence="4" id="KW-1185">Reference proteome</keyword>
<comment type="caution">
    <text evidence="3">The sequence shown here is derived from an EMBL/GenBank/DDBJ whole genome shotgun (WGS) entry which is preliminary data.</text>
</comment>
<reference evidence="4" key="1">
    <citation type="journal article" date="2019" name="Int. J. Syst. Evol. Microbiol.">
        <title>The Global Catalogue of Microorganisms (GCM) 10K type strain sequencing project: providing services to taxonomists for standard genome sequencing and annotation.</title>
        <authorList>
            <consortium name="The Broad Institute Genomics Platform"/>
            <consortium name="The Broad Institute Genome Sequencing Center for Infectious Disease"/>
            <person name="Wu L."/>
            <person name="Ma J."/>
        </authorList>
    </citation>
    <scope>NUCLEOTIDE SEQUENCE [LARGE SCALE GENOMIC DNA]</scope>
    <source>
        <strain evidence="4">KACC 12507</strain>
    </source>
</reference>
<evidence type="ECO:0000256" key="1">
    <source>
        <dbReference type="SAM" id="SignalP"/>
    </source>
</evidence>
<gene>
    <name evidence="3" type="ORF">ACFO4O_06110</name>
</gene>
<dbReference type="InterPro" id="IPR025510">
    <property type="entry name" value="DUF4397"/>
</dbReference>
<protein>
    <submittedName>
        <fullName evidence="3">DUF4397 domain-containing protein</fullName>
    </submittedName>
</protein>
<dbReference type="PROSITE" id="PS51257">
    <property type="entry name" value="PROKAR_LIPOPROTEIN"/>
    <property type="match status" value="1"/>
</dbReference>
<accession>A0ABV9LT95</accession>
<dbReference type="Proteomes" id="UP001595897">
    <property type="component" value="Unassembled WGS sequence"/>
</dbReference>
<proteinExistence type="predicted"/>
<dbReference type="EMBL" id="JBHSGU010000002">
    <property type="protein sequence ID" value="MFC4699726.1"/>
    <property type="molecule type" value="Genomic_DNA"/>
</dbReference>
<evidence type="ECO:0000313" key="4">
    <source>
        <dbReference type="Proteomes" id="UP001595897"/>
    </source>
</evidence>
<dbReference type="Pfam" id="PF14344">
    <property type="entry name" value="DUF4397"/>
    <property type="match status" value="2"/>
</dbReference>
<feature type="domain" description="DUF4397" evidence="2">
    <location>
        <begin position="255"/>
        <end position="375"/>
    </location>
</feature>
<evidence type="ECO:0000313" key="3">
    <source>
        <dbReference type="EMBL" id="MFC4699726.1"/>
    </source>
</evidence>
<sequence length="462" mass="46963">MKNIKTALITLGSVFALSACFDGVDNDNTVENPPTPPQANASVRVIHASPDAPDVNVLSSGNGIAGLNDLAYGTASGLSFFRTGPFNFTVDAQLPGGDTATVIELPASLEDNKQYNVIAVGDTANIAPLLVVNDESEVGSGNIRAQVVHGAPDAPTVDVYVTAPGTDLASEQALATLSFQDFTGQVEVPAGTYQIRVAVAGTTTVAFDSGPLDLAAGADLLITAIENVGPGASPINLLVADGAGSFVVSDVNTPAEVRAIHGIADAPAVDVFADVAGDDDILLFDGAPFKGVTLYIDVAGGDYLLDVKADADNSIVAIDDAAVSLMAGTRYTALANNTLAMADLDLIIDDGRPLATAAQVRIFHASQATGPVDIYVTADGNIAGMTPAFSAVPYSTGTLAETGYVQLPAGDYFVTVTPTGTMTAAIETGMLTLEVGKIYTAIAVDGDVAGAGPQLILADDFL</sequence>
<feature type="domain" description="DUF4397" evidence="2">
    <location>
        <begin position="41"/>
        <end position="160"/>
    </location>
</feature>
<feature type="chain" id="PRO_5046556665" evidence="1">
    <location>
        <begin position="19"/>
        <end position="462"/>
    </location>
</feature>
<evidence type="ECO:0000259" key="2">
    <source>
        <dbReference type="Pfam" id="PF14344"/>
    </source>
</evidence>
<feature type="signal peptide" evidence="1">
    <location>
        <begin position="1"/>
        <end position="18"/>
    </location>
</feature>